<dbReference type="Proteomes" id="UP001597557">
    <property type="component" value="Unassembled WGS sequence"/>
</dbReference>
<evidence type="ECO:0000256" key="1">
    <source>
        <dbReference type="ARBA" id="ARBA00011975"/>
    </source>
</evidence>
<dbReference type="Gene3D" id="3.40.50.150">
    <property type="entry name" value="Vaccinia Virus protein VP39"/>
    <property type="match status" value="1"/>
</dbReference>
<keyword evidence="4" id="KW-0949">S-adenosyl-L-methionine</keyword>
<organism evidence="7 8">
    <name type="scientific">Mucilaginibacter ximonensis</name>
    <dbReference type="NCBI Taxonomy" id="538021"/>
    <lineage>
        <taxon>Bacteria</taxon>
        <taxon>Pseudomonadati</taxon>
        <taxon>Bacteroidota</taxon>
        <taxon>Sphingobacteriia</taxon>
        <taxon>Sphingobacteriales</taxon>
        <taxon>Sphingobacteriaceae</taxon>
        <taxon>Mucilaginibacter</taxon>
    </lineage>
</organism>
<keyword evidence="5" id="KW-0680">Restriction system</keyword>
<evidence type="ECO:0000313" key="8">
    <source>
        <dbReference type="Proteomes" id="UP001597557"/>
    </source>
</evidence>
<evidence type="ECO:0000256" key="2">
    <source>
        <dbReference type="ARBA" id="ARBA00022603"/>
    </source>
</evidence>
<dbReference type="PANTHER" id="PTHR46098:SF1">
    <property type="entry name" value="TRNA (CYTOSINE(38)-C(5))-METHYLTRANSFERASE"/>
    <property type="match status" value="1"/>
</dbReference>
<sequence>MRINHNQYNLNLDQPKPASDKITLGVFFAGGGGISHGAKKVKDIELRWILNHDATAIKTSAFHNKGVKAYWADVYVQDELEMEPVDIVQASLECDQHTGANAGKEKEIGSYTMGWEFYRYLKHLNPMLISIENVPEFKKWAPLDEHNQPIKARQGEEFERWKKAIMDLGYDYIESIRNAADDGLPTRRVRYFCYFYRPGMNISFPEYTHSETGEDGKLKWLACRPHIDTDDHGVSIFGRKYNKSLKKIQQQPLCANSIRRIIGGIKKQCPETFAALAGINQFLCKYHAGENPERSQSLDKPIAVIDGSNRHQLVTVEKLQFIMDHCHSDNYHSLLEPIKPILTRQTKQFATIDTTFITQYYGGGIQSNTLDEPIYTIPCRDTHQLVRLEKAQFIAKYFNSSGNPEYNTQSLDEPISAILEINKHQLVTILDDFDIKVRFLRPDELAGCSTFPRDYFSHPELKLSHKAAVGLIGNAVPPYWTEKKLKHNIKAIKEFKNGLAAA</sequence>
<dbReference type="RefSeq" id="WP_377188007.1">
    <property type="nucleotide sequence ID" value="NZ_JBHUPD010000003.1"/>
</dbReference>
<keyword evidence="3" id="KW-0808">Transferase</keyword>
<evidence type="ECO:0000256" key="5">
    <source>
        <dbReference type="ARBA" id="ARBA00022747"/>
    </source>
</evidence>
<name>A0ABW5YFL8_9SPHI</name>
<dbReference type="InterPro" id="IPR029063">
    <property type="entry name" value="SAM-dependent_MTases_sf"/>
</dbReference>
<evidence type="ECO:0000256" key="6">
    <source>
        <dbReference type="ARBA" id="ARBA00047422"/>
    </source>
</evidence>
<protein>
    <recommendedName>
        <fullName evidence="1">DNA (cytosine-5-)-methyltransferase</fullName>
        <ecNumber evidence="1">2.1.1.37</ecNumber>
    </recommendedName>
</protein>
<gene>
    <name evidence="7" type="ORF">ACFS5N_16400</name>
</gene>
<dbReference type="Pfam" id="PF00145">
    <property type="entry name" value="DNA_methylase"/>
    <property type="match status" value="1"/>
</dbReference>
<dbReference type="SUPFAM" id="SSF53335">
    <property type="entry name" value="S-adenosyl-L-methionine-dependent methyltransferases"/>
    <property type="match status" value="1"/>
</dbReference>
<evidence type="ECO:0000256" key="4">
    <source>
        <dbReference type="ARBA" id="ARBA00022691"/>
    </source>
</evidence>
<dbReference type="EC" id="2.1.1.37" evidence="1"/>
<dbReference type="PANTHER" id="PTHR46098">
    <property type="entry name" value="TRNA (CYTOSINE(38)-C(5))-METHYLTRANSFERASE"/>
    <property type="match status" value="1"/>
</dbReference>
<keyword evidence="2 7" id="KW-0489">Methyltransferase</keyword>
<dbReference type="GO" id="GO:0008168">
    <property type="term" value="F:methyltransferase activity"/>
    <property type="evidence" value="ECO:0007669"/>
    <property type="project" value="UniProtKB-KW"/>
</dbReference>
<dbReference type="InterPro" id="IPR001525">
    <property type="entry name" value="C5_MeTfrase"/>
</dbReference>
<accession>A0ABW5YFL8</accession>
<comment type="caution">
    <text evidence="7">The sequence shown here is derived from an EMBL/GenBank/DDBJ whole genome shotgun (WGS) entry which is preliminary data.</text>
</comment>
<reference evidence="8" key="1">
    <citation type="journal article" date="2019" name="Int. J. Syst. Evol. Microbiol.">
        <title>The Global Catalogue of Microorganisms (GCM) 10K type strain sequencing project: providing services to taxonomists for standard genome sequencing and annotation.</title>
        <authorList>
            <consortium name="The Broad Institute Genomics Platform"/>
            <consortium name="The Broad Institute Genome Sequencing Center for Infectious Disease"/>
            <person name="Wu L."/>
            <person name="Ma J."/>
        </authorList>
    </citation>
    <scope>NUCLEOTIDE SEQUENCE [LARGE SCALE GENOMIC DNA]</scope>
    <source>
        <strain evidence="8">KCTC 22437</strain>
    </source>
</reference>
<dbReference type="GO" id="GO:0032259">
    <property type="term" value="P:methylation"/>
    <property type="evidence" value="ECO:0007669"/>
    <property type="project" value="UniProtKB-KW"/>
</dbReference>
<dbReference type="InterPro" id="IPR050750">
    <property type="entry name" value="C5-MTase"/>
</dbReference>
<comment type="catalytic activity">
    <reaction evidence="6">
        <text>a 2'-deoxycytidine in DNA + S-adenosyl-L-methionine = a 5-methyl-2'-deoxycytidine in DNA + S-adenosyl-L-homocysteine + H(+)</text>
        <dbReference type="Rhea" id="RHEA:13681"/>
        <dbReference type="Rhea" id="RHEA-COMP:11369"/>
        <dbReference type="Rhea" id="RHEA-COMP:11370"/>
        <dbReference type="ChEBI" id="CHEBI:15378"/>
        <dbReference type="ChEBI" id="CHEBI:57856"/>
        <dbReference type="ChEBI" id="CHEBI:59789"/>
        <dbReference type="ChEBI" id="CHEBI:85452"/>
        <dbReference type="ChEBI" id="CHEBI:85454"/>
        <dbReference type="EC" id="2.1.1.37"/>
    </reaction>
</comment>
<keyword evidence="8" id="KW-1185">Reference proteome</keyword>
<evidence type="ECO:0000313" key="7">
    <source>
        <dbReference type="EMBL" id="MFD2874065.1"/>
    </source>
</evidence>
<evidence type="ECO:0000256" key="3">
    <source>
        <dbReference type="ARBA" id="ARBA00022679"/>
    </source>
</evidence>
<proteinExistence type="predicted"/>
<dbReference type="EMBL" id="JBHUPD010000003">
    <property type="protein sequence ID" value="MFD2874065.1"/>
    <property type="molecule type" value="Genomic_DNA"/>
</dbReference>